<gene>
    <name evidence="1" type="ORF">HPB48_007183</name>
</gene>
<sequence length="116" mass="12956">MTPVTRNALEIRRPARRHPQIKISGVGPSIVPAMLLDQVNGSNNLSIAPEDLFHPNFVHRKAWEQSPHCGRFSNSVYTVNEKGKAAHRVDILSPRGKPLRTHVFHMLRTGSTAVCM</sequence>
<dbReference type="Proteomes" id="UP000821853">
    <property type="component" value="Chromosome 3"/>
</dbReference>
<organism evidence="1 2">
    <name type="scientific">Haemaphysalis longicornis</name>
    <name type="common">Bush tick</name>
    <dbReference type="NCBI Taxonomy" id="44386"/>
    <lineage>
        <taxon>Eukaryota</taxon>
        <taxon>Metazoa</taxon>
        <taxon>Ecdysozoa</taxon>
        <taxon>Arthropoda</taxon>
        <taxon>Chelicerata</taxon>
        <taxon>Arachnida</taxon>
        <taxon>Acari</taxon>
        <taxon>Parasitiformes</taxon>
        <taxon>Ixodida</taxon>
        <taxon>Ixodoidea</taxon>
        <taxon>Ixodidae</taxon>
        <taxon>Haemaphysalinae</taxon>
        <taxon>Haemaphysalis</taxon>
    </lineage>
</organism>
<dbReference type="EMBL" id="JABSTR010000005">
    <property type="protein sequence ID" value="KAH9369405.1"/>
    <property type="molecule type" value="Genomic_DNA"/>
</dbReference>
<proteinExistence type="predicted"/>
<accession>A0A9J6G286</accession>
<dbReference type="OrthoDB" id="6513379at2759"/>
<name>A0A9J6G286_HAELO</name>
<protein>
    <submittedName>
        <fullName evidence="1">Uncharacterized protein</fullName>
    </submittedName>
</protein>
<keyword evidence="2" id="KW-1185">Reference proteome</keyword>
<reference evidence="1 2" key="1">
    <citation type="journal article" date="2020" name="Cell">
        <title>Large-Scale Comparative Analyses of Tick Genomes Elucidate Their Genetic Diversity and Vector Capacities.</title>
        <authorList>
            <consortium name="Tick Genome and Microbiome Consortium (TIGMIC)"/>
            <person name="Jia N."/>
            <person name="Wang J."/>
            <person name="Shi W."/>
            <person name="Du L."/>
            <person name="Sun Y."/>
            <person name="Zhan W."/>
            <person name="Jiang J.F."/>
            <person name="Wang Q."/>
            <person name="Zhang B."/>
            <person name="Ji P."/>
            <person name="Bell-Sakyi L."/>
            <person name="Cui X.M."/>
            <person name="Yuan T.T."/>
            <person name="Jiang B.G."/>
            <person name="Yang W.F."/>
            <person name="Lam T.T."/>
            <person name="Chang Q.C."/>
            <person name="Ding S.J."/>
            <person name="Wang X.J."/>
            <person name="Zhu J.G."/>
            <person name="Ruan X.D."/>
            <person name="Zhao L."/>
            <person name="Wei J.T."/>
            <person name="Ye R.Z."/>
            <person name="Que T.C."/>
            <person name="Du C.H."/>
            <person name="Zhou Y.H."/>
            <person name="Cheng J.X."/>
            <person name="Dai P.F."/>
            <person name="Guo W.B."/>
            <person name="Han X.H."/>
            <person name="Huang E.J."/>
            <person name="Li L.F."/>
            <person name="Wei W."/>
            <person name="Gao Y.C."/>
            <person name="Liu J.Z."/>
            <person name="Shao H.Z."/>
            <person name="Wang X."/>
            <person name="Wang C.C."/>
            <person name="Yang T.C."/>
            <person name="Huo Q.B."/>
            <person name="Li W."/>
            <person name="Chen H.Y."/>
            <person name="Chen S.E."/>
            <person name="Zhou L.G."/>
            <person name="Ni X.B."/>
            <person name="Tian J.H."/>
            <person name="Sheng Y."/>
            <person name="Liu T."/>
            <person name="Pan Y.S."/>
            <person name="Xia L.Y."/>
            <person name="Li J."/>
            <person name="Zhao F."/>
            <person name="Cao W.C."/>
        </authorList>
    </citation>
    <scope>NUCLEOTIDE SEQUENCE [LARGE SCALE GENOMIC DNA]</scope>
    <source>
        <strain evidence="1">HaeL-2018</strain>
    </source>
</reference>
<comment type="caution">
    <text evidence="1">The sequence shown here is derived from an EMBL/GenBank/DDBJ whole genome shotgun (WGS) entry which is preliminary data.</text>
</comment>
<dbReference type="VEuPathDB" id="VectorBase:HLOH_046844"/>
<evidence type="ECO:0000313" key="2">
    <source>
        <dbReference type="Proteomes" id="UP000821853"/>
    </source>
</evidence>
<dbReference type="AlphaFoldDB" id="A0A9J6G286"/>
<evidence type="ECO:0000313" key="1">
    <source>
        <dbReference type="EMBL" id="KAH9369405.1"/>
    </source>
</evidence>